<dbReference type="Gene3D" id="1.10.10.60">
    <property type="entry name" value="Homeodomain-like"/>
    <property type="match status" value="2"/>
</dbReference>
<evidence type="ECO:0000259" key="5">
    <source>
        <dbReference type="PROSITE" id="PS01124"/>
    </source>
</evidence>
<accession>A0A098M776</accession>
<dbReference type="InterPro" id="IPR001789">
    <property type="entry name" value="Sig_transdc_resp-reg_receiver"/>
</dbReference>
<evidence type="ECO:0000256" key="3">
    <source>
        <dbReference type="ARBA" id="ARBA00023163"/>
    </source>
</evidence>
<dbReference type="InterPro" id="IPR009057">
    <property type="entry name" value="Homeodomain-like_sf"/>
</dbReference>
<evidence type="ECO:0000256" key="2">
    <source>
        <dbReference type="ARBA" id="ARBA00023125"/>
    </source>
</evidence>
<dbReference type="PANTHER" id="PTHR43280">
    <property type="entry name" value="ARAC-FAMILY TRANSCRIPTIONAL REGULATOR"/>
    <property type="match status" value="1"/>
</dbReference>
<keyword evidence="8" id="KW-1185">Reference proteome</keyword>
<dbReference type="PANTHER" id="PTHR43280:SF2">
    <property type="entry name" value="HTH-TYPE TRANSCRIPTIONAL REGULATOR EXSA"/>
    <property type="match status" value="1"/>
</dbReference>
<dbReference type="eggNOG" id="COG4753">
    <property type="taxonomic scope" value="Bacteria"/>
</dbReference>
<dbReference type="EMBL" id="JQCR01000003">
    <property type="protein sequence ID" value="KGE17898.1"/>
    <property type="molecule type" value="Genomic_DNA"/>
</dbReference>
<keyword evidence="3" id="KW-0804">Transcription</keyword>
<protein>
    <submittedName>
        <fullName evidence="7">AraC family transcriptional regulator</fullName>
    </submittedName>
</protein>
<evidence type="ECO:0000256" key="1">
    <source>
        <dbReference type="ARBA" id="ARBA00023015"/>
    </source>
</evidence>
<dbReference type="InterPro" id="IPR020449">
    <property type="entry name" value="Tscrpt_reg_AraC-type_HTH"/>
</dbReference>
<dbReference type="OrthoDB" id="342399at2"/>
<dbReference type="eggNOG" id="COG2207">
    <property type="taxonomic scope" value="Bacteria"/>
</dbReference>
<dbReference type="SUPFAM" id="SSF52172">
    <property type="entry name" value="CheY-like"/>
    <property type="match status" value="1"/>
</dbReference>
<dbReference type="CDD" id="cd17536">
    <property type="entry name" value="REC_YesN-like"/>
    <property type="match status" value="1"/>
</dbReference>
<dbReference type="Gene3D" id="3.40.50.2300">
    <property type="match status" value="1"/>
</dbReference>
<dbReference type="SUPFAM" id="SSF46689">
    <property type="entry name" value="Homeodomain-like"/>
    <property type="match status" value="2"/>
</dbReference>
<name>A0A098M776_9BACL</name>
<dbReference type="PROSITE" id="PS01124">
    <property type="entry name" value="HTH_ARAC_FAMILY_2"/>
    <property type="match status" value="1"/>
</dbReference>
<dbReference type="AlphaFoldDB" id="A0A098M776"/>
<dbReference type="SMART" id="SM00448">
    <property type="entry name" value="REC"/>
    <property type="match status" value="1"/>
</dbReference>
<dbReference type="PRINTS" id="PR00032">
    <property type="entry name" value="HTHARAC"/>
</dbReference>
<dbReference type="Pfam" id="PF00072">
    <property type="entry name" value="Response_reg"/>
    <property type="match status" value="1"/>
</dbReference>
<dbReference type="SMART" id="SM00342">
    <property type="entry name" value="HTH_ARAC"/>
    <property type="match status" value="1"/>
</dbReference>
<evidence type="ECO:0000256" key="4">
    <source>
        <dbReference type="PROSITE-ProRule" id="PRU00169"/>
    </source>
</evidence>
<dbReference type="InterPro" id="IPR018060">
    <property type="entry name" value="HTH_AraC"/>
</dbReference>
<evidence type="ECO:0000313" key="7">
    <source>
        <dbReference type="EMBL" id="KGE17898.1"/>
    </source>
</evidence>
<dbReference type="PROSITE" id="PS50110">
    <property type="entry name" value="RESPONSE_REGULATORY"/>
    <property type="match status" value="1"/>
</dbReference>
<feature type="domain" description="HTH araC/xylS-type" evidence="5">
    <location>
        <begin position="438"/>
        <end position="535"/>
    </location>
</feature>
<keyword evidence="4" id="KW-0597">Phosphoprotein</keyword>
<gene>
    <name evidence="7" type="ORF">PWYN_25460</name>
</gene>
<feature type="modified residue" description="4-aspartylphosphate" evidence="4">
    <location>
        <position position="55"/>
    </location>
</feature>
<proteinExistence type="predicted"/>
<dbReference type="InterPro" id="IPR011006">
    <property type="entry name" value="CheY-like_superfamily"/>
</dbReference>
<dbReference type="GO" id="GO:0003700">
    <property type="term" value="F:DNA-binding transcription factor activity"/>
    <property type="evidence" value="ECO:0007669"/>
    <property type="project" value="InterPro"/>
</dbReference>
<sequence length="535" mass="61621">MYNVMLVDDDYPVLELLSETIQWEKLGFRLMGMHENGWDAWEHAQREMPDILITDIGMPRMNGLELSALIKEVKPGVRIAILSCHNEFQYAQAAMRLNVQDYLLKDALDPEDLVQLLRRFKETMDGETQAGWETSRMMHLFGETRELRKEQTLKNFIHQPLLSPEKWRAEVSEYGLFENGESCLPVIVYLEDYRHVKYRFSSDQTLHFAVSNVMNEVLVGLQPRGLYVGYNVKASFLLFSYKPGLQSNIYDDAAAGLKMIQSTLLRVLKIHMSFIIGVGSDTPEGLKQRLNELLGSEEQRFYLNQGEITKKKSVSETENRQNLFTYYDQASTELREVLLGRQPAQTGDVTEKWLSKIREEKYPTETVKDWTLKLLLDLKLKLHSLQSVRPAYSADTLHKEIVDIDSLQALREWLNNHLESVFAAKEAGIGASKRVEVAEACRYVTLRLGSRISLDEVADHLHLNASYFSRLFKKETGLTFIEYVTRLKMERAKELLDGTQCTVGDICEQLGYDNQSYFIKTFKVHTGVTPVEYRG</sequence>
<dbReference type="GO" id="GO:0043565">
    <property type="term" value="F:sequence-specific DNA binding"/>
    <property type="evidence" value="ECO:0007669"/>
    <property type="project" value="InterPro"/>
</dbReference>
<keyword evidence="1" id="KW-0805">Transcription regulation</keyword>
<evidence type="ECO:0000259" key="6">
    <source>
        <dbReference type="PROSITE" id="PS50110"/>
    </source>
</evidence>
<organism evidence="7 8">
    <name type="scientific">Paenibacillus wynnii</name>
    <dbReference type="NCBI Taxonomy" id="268407"/>
    <lineage>
        <taxon>Bacteria</taxon>
        <taxon>Bacillati</taxon>
        <taxon>Bacillota</taxon>
        <taxon>Bacilli</taxon>
        <taxon>Bacillales</taxon>
        <taxon>Paenibacillaceae</taxon>
        <taxon>Paenibacillus</taxon>
    </lineage>
</organism>
<evidence type="ECO:0000313" key="8">
    <source>
        <dbReference type="Proteomes" id="UP000029734"/>
    </source>
</evidence>
<reference evidence="7 8" key="1">
    <citation type="submission" date="2014-08" db="EMBL/GenBank/DDBJ databases">
        <authorList>
            <person name="den Bakker H.C."/>
        </authorList>
    </citation>
    <scope>NUCLEOTIDE SEQUENCE [LARGE SCALE GENOMIC DNA]</scope>
    <source>
        <strain evidence="7 8">DSM 18334</strain>
    </source>
</reference>
<dbReference type="STRING" id="268407.PWYN_25460"/>
<dbReference type="Proteomes" id="UP000029734">
    <property type="component" value="Unassembled WGS sequence"/>
</dbReference>
<dbReference type="GO" id="GO:0000160">
    <property type="term" value="P:phosphorelay signal transduction system"/>
    <property type="evidence" value="ECO:0007669"/>
    <property type="project" value="InterPro"/>
</dbReference>
<keyword evidence="2" id="KW-0238">DNA-binding</keyword>
<feature type="domain" description="Response regulatory" evidence="6">
    <location>
        <begin position="3"/>
        <end position="120"/>
    </location>
</feature>
<comment type="caution">
    <text evidence="7">The sequence shown here is derived from an EMBL/GenBank/DDBJ whole genome shotgun (WGS) entry which is preliminary data.</text>
</comment>
<reference evidence="7 8" key="2">
    <citation type="submission" date="2014-10" db="EMBL/GenBank/DDBJ databases">
        <title>Comparative genomics of the Paenibacillus odorifer group.</title>
        <authorList>
            <person name="Tsai Y.-C."/>
            <person name="Martin N."/>
            <person name="Korlach J."/>
            <person name="Wiedmann M."/>
        </authorList>
    </citation>
    <scope>NUCLEOTIDE SEQUENCE [LARGE SCALE GENOMIC DNA]</scope>
    <source>
        <strain evidence="7 8">DSM 18334</strain>
    </source>
</reference>
<dbReference type="Pfam" id="PF12833">
    <property type="entry name" value="HTH_18"/>
    <property type="match status" value="1"/>
</dbReference>
<dbReference type="RefSeq" id="WP_036657370.1">
    <property type="nucleotide sequence ID" value="NZ_JQCR01000003.1"/>
</dbReference>